<dbReference type="EMBL" id="JBEAFC010000009">
    <property type="protein sequence ID" value="KAL1542560.1"/>
    <property type="molecule type" value="Genomic_DNA"/>
</dbReference>
<evidence type="ECO:0000313" key="3">
    <source>
        <dbReference type="EMBL" id="KAL1542560.1"/>
    </source>
</evidence>
<dbReference type="Gene3D" id="3.60.40.10">
    <property type="entry name" value="PPM-type phosphatase domain"/>
    <property type="match status" value="1"/>
</dbReference>
<dbReference type="PROSITE" id="PS51746">
    <property type="entry name" value="PPM_2"/>
    <property type="match status" value="1"/>
</dbReference>
<dbReference type="Proteomes" id="UP001567538">
    <property type="component" value="Unassembled WGS sequence"/>
</dbReference>
<evidence type="ECO:0000256" key="1">
    <source>
        <dbReference type="SAM" id="MobiDB-lite"/>
    </source>
</evidence>
<dbReference type="GO" id="GO:0004741">
    <property type="term" value="F:[pyruvate dehydrogenase (acetyl-transferring)]-phosphatase activity"/>
    <property type="evidence" value="ECO:0007669"/>
    <property type="project" value="UniProtKB-EC"/>
</dbReference>
<dbReference type="PANTHER" id="PTHR47992">
    <property type="entry name" value="PROTEIN PHOSPHATASE"/>
    <property type="match status" value="1"/>
</dbReference>
<dbReference type="SMART" id="SM00332">
    <property type="entry name" value="PP2Cc"/>
    <property type="match status" value="1"/>
</dbReference>
<reference evidence="3 4" key="1">
    <citation type="submission" date="2024-06" db="EMBL/GenBank/DDBJ databases">
        <title>A chromosome level genome sequence of Diviner's sage (Salvia divinorum).</title>
        <authorList>
            <person name="Ford S.A."/>
            <person name="Ro D.-K."/>
            <person name="Ness R.W."/>
            <person name="Phillips M.A."/>
        </authorList>
    </citation>
    <scope>NUCLEOTIDE SEQUENCE [LARGE SCALE GENOMIC DNA]</scope>
    <source>
        <strain evidence="3">SAF-2024a</strain>
        <tissue evidence="3">Leaf</tissue>
    </source>
</reference>
<dbReference type="InterPro" id="IPR015655">
    <property type="entry name" value="PP2C"/>
</dbReference>
<dbReference type="Pfam" id="PF00481">
    <property type="entry name" value="PP2C"/>
    <property type="match status" value="1"/>
</dbReference>
<dbReference type="InterPro" id="IPR036457">
    <property type="entry name" value="PPM-type-like_dom_sf"/>
</dbReference>
<proteinExistence type="predicted"/>
<dbReference type="CDD" id="cd00143">
    <property type="entry name" value="PP2Cc"/>
    <property type="match status" value="1"/>
</dbReference>
<comment type="caution">
    <text evidence="3">The sequence shown here is derived from an EMBL/GenBank/DDBJ whole genome shotgun (WGS) entry which is preliminary data.</text>
</comment>
<evidence type="ECO:0000313" key="4">
    <source>
        <dbReference type="Proteomes" id="UP001567538"/>
    </source>
</evidence>
<dbReference type="InterPro" id="IPR001932">
    <property type="entry name" value="PPM-type_phosphatase-like_dom"/>
</dbReference>
<name>A0ABD1GEM1_SALDI</name>
<dbReference type="SUPFAM" id="SSF81606">
    <property type="entry name" value="PP2C-like"/>
    <property type="match status" value="1"/>
</dbReference>
<evidence type="ECO:0000259" key="2">
    <source>
        <dbReference type="PROSITE" id="PS51746"/>
    </source>
</evidence>
<dbReference type="AlphaFoldDB" id="A0ABD1GEM1"/>
<feature type="compositionally biased region" description="Polar residues" evidence="1">
    <location>
        <begin position="357"/>
        <end position="384"/>
    </location>
</feature>
<organism evidence="3 4">
    <name type="scientific">Salvia divinorum</name>
    <name type="common">Maria pastora</name>
    <name type="synonym">Diviner's sage</name>
    <dbReference type="NCBI Taxonomy" id="28513"/>
    <lineage>
        <taxon>Eukaryota</taxon>
        <taxon>Viridiplantae</taxon>
        <taxon>Streptophyta</taxon>
        <taxon>Embryophyta</taxon>
        <taxon>Tracheophyta</taxon>
        <taxon>Spermatophyta</taxon>
        <taxon>Magnoliopsida</taxon>
        <taxon>eudicotyledons</taxon>
        <taxon>Gunneridae</taxon>
        <taxon>Pentapetalae</taxon>
        <taxon>asterids</taxon>
        <taxon>lamiids</taxon>
        <taxon>Lamiales</taxon>
        <taxon>Lamiaceae</taxon>
        <taxon>Nepetoideae</taxon>
        <taxon>Mentheae</taxon>
        <taxon>Salviinae</taxon>
        <taxon>Salvia</taxon>
        <taxon>Salvia subgen. Calosphace</taxon>
    </lineage>
</organism>
<sequence>MLPSCFKPPVDNSEQLELDLGKHHCGEFSMAAIKGRVIVEDQSQLESGTMGLNEEGPYGTFVGIYDGHSGPEASRFARDHLFQYVREHTTNNGVMTLTVLQRAFTTLEENFLALASTNLPQMLFTGTSCLVGVICGGQVYIANAGSSRAILGQLTRPIPHFPAVLDRLARPERHIQASNLISNHDISLPDGDKDLQDMHQMNLHTNEYHLVKTFIRTSRSIGDSYLKTSEFNNCPHLPERQKLKDRLEFPIICHRPDINSRVIEKGDKFIIFASHGLWRQLEEIKAVQIVNSSPRKGVAKKLIKAALKRAAYQNLSSSEENRDRDDISVIVLFLDYEKINGRISSPRLPTLTVKSYGASTSQPRTDVASTSQPRTTGASFSKSKTWPRFSRRYET</sequence>
<keyword evidence="3" id="KW-0378">Hydrolase</keyword>
<gene>
    <name evidence="3" type="ORF">AAHA92_26639</name>
</gene>
<accession>A0ABD1GEM1</accession>
<feature type="region of interest" description="Disordered" evidence="1">
    <location>
        <begin position="356"/>
        <end position="395"/>
    </location>
</feature>
<dbReference type="EC" id="3.1.3.43" evidence="3"/>
<feature type="domain" description="PPM-type phosphatase" evidence="2">
    <location>
        <begin position="24"/>
        <end position="334"/>
    </location>
</feature>
<protein>
    <submittedName>
        <fullName evidence="3">[pyruvate dehydrogenase (Acetyl-transferring)]-phosphatase</fullName>
        <ecNumber evidence="3">3.1.3.43</ecNumber>
    </submittedName>
</protein>
<keyword evidence="4" id="KW-1185">Reference proteome</keyword>